<dbReference type="Gene3D" id="3.40.50.1820">
    <property type="entry name" value="alpha/beta hydrolase"/>
    <property type="match status" value="1"/>
</dbReference>
<evidence type="ECO:0000256" key="2">
    <source>
        <dbReference type="ARBA" id="ARBA00004240"/>
    </source>
</evidence>
<reference evidence="7 8" key="1">
    <citation type="journal article" date="2021" name="Nat. Commun.">
        <title>Genetic determinants of endophytism in the Arabidopsis root mycobiome.</title>
        <authorList>
            <person name="Mesny F."/>
            <person name="Miyauchi S."/>
            <person name="Thiergart T."/>
            <person name="Pickel B."/>
            <person name="Atanasova L."/>
            <person name="Karlsson M."/>
            <person name="Huettel B."/>
            <person name="Barry K.W."/>
            <person name="Haridas S."/>
            <person name="Chen C."/>
            <person name="Bauer D."/>
            <person name="Andreopoulos W."/>
            <person name="Pangilinan J."/>
            <person name="LaButti K."/>
            <person name="Riley R."/>
            <person name="Lipzen A."/>
            <person name="Clum A."/>
            <person name="Drula E."/>
            <person name="Henrissat B."/>
            <person name="Kohler A."/>
            <person name="Grigoriev I.V."/>
            <person name="Martin F.M."/>
            <person name="Hacquard S."/>
        </authorList>
    </citation>
    <scope>NUCLEOTIDE SEQUENCE [LARGE SCALE GENOMIC DNA]</scope>
    <source>
        <strain evidence="7 8">MPI-CAGE-CH-0241</strain>
    </source>
</reference>
<dbReference type="GO" id="GO:0005739">
    <property type="term" value="C:mitochondrion"/>
    <property type="evidence" value="ECO:0007669"/>
    <property type="project" value="UniProtKB-SubCell"/>
</dbReference>
<evidence type="ECO:0000256" key="5">
    <source>
        <dbReference type="ARBA" id="ARBA00023128"/>
    </source>
</evidence>
<accession>A0A9P9AHL7</accession>
<evidence type="ECO:0000256" key="4">
    <source>
        <dbReference type="ARBA" id="ARBA00022824"/>
    </source>
</evidence>
<dbReference type="SUPFAM" id="SSF53474">
    <property type="entry name" value="alpha/beta-Hydrolases"/>
    <property type="match status" value="1"/>
</dbReference>
<comment type="caution">
    <text evidence="7">The sequence shown here is derived from an EMBL/GenBank/DDBJ whole genome shotgun (WGS) entry which is preliminary data.</text>
</comment>
<keyword evidence="8" id="KW-1185">Reference proteome</keyword>
<gene>
    <name evidence="7" type="ORF">B0T10DRAFT_581738</name>
</gene>
<evidence type="ECO:0000256" key="1">
    <source>
        <dbReference type="ARBA" id="ARBA00004173"/>
    </source>
</evidence>
<evidence type="ECO:0000256" key="6">
    <source>
        <dbReference type="ARBA" id="ARBA00023136"/>
    </source>
</evidence>
<keyword evidence="6" id="KW-0472">Membrane</keyword>
<keyword evidence="5" id="KW-0496">Mitochondrion</keyword>
<dbReference type="PANTHER" id="PTHR48182:SF2">
    <property type="entry name" value="PROTEIN SERAC1"/>
    <property type="match status" value="1"/>
</dbReference>
<dbReference type="AlphaFoldDB" id="A0A9P9AHL7"/>
<evidence type="ECO:0000313" key="8">
    <source>
        <dbReference type="Proteomes" id="UP000777438"/>
    </source>
</evidence>
<evidence type="ECO:0000256" key="3">
    <source>
        <dbReference type="ARBA" id="ARBA00004370"/>
    </source>
</evidence>
<dbReference type="GO" id="GO:0016020">
    <property type="term" value="C:membrane"/>
    <property type="evidence" value="ECO:0007669"/>
    <property type="project" value="UniProtKB-SubCell"/>
</dbReference>
<dbReference type="OrthoDB" id="427518at2759"/>
<proteinExistence type="predicted"/>
<evidence type="ECO:0000313" key="7">
    <source>
        <dbReference type="EMBL" id="KAH6880446.1"/>
    </source>
</evidence>
<dbReference type="Proteomes" id="UP000777438">
    <property type="component" value="Unassembled WGS sequence"/>
</dbReference>
<protein>
    <submittedName>
        <fullName evidence="7">Uncharacterized protein</fullName>
    </submittedName>
</protein>
<dbReference type="InterPro" id="IPR052374">
    <property type="entry name" value="SERAC1"/>
</dbReference>
<name>A0A9P9AHL7_9HYPO</name>
<organism evidence="7 8">
    <name type="scientific">Thelonectria olida</name>
    <dbReference type="NCBI Taxonomy" id="1576542"/>
    <lineage>
        <taxon>Eukaryota</taxon>
        <taxon>Fungi</taxon>
        <taxon>Dikarya</taxon>
        <taxon>Ascomycota</taxon>
        <taxon>Pezizomycotina</taxon>
        <taxon>Sordariomycetes</taxon>
        <taxon>Hypocreomycetidae</taxon>
        <taxon>Hypocreales</taxon>
        <taxon>Nectriaceae</taxon>
        <taxon>Thelonectria</taxon>
    </lineage>
</organism>
<sequence length="261" mass="29780">MTTRLSKLEPAPTDAVVDIVFVHGLEGGPESTWTRDEVFWPRHLLPNDFPKARIFTFGYGTEPLGSRGGSLWDWITTSADELCRHLLWQRSQDDLDEALPIVFVAYSLGGLALLMDRKQQFASNVRSIAFFGTPFQKFEMVQWTKLAIDLDGESTELSKLGQDFADLVAKRNNDSNKLQLHRFFEANNMKNGPVVPEITTRVGNCPGDGIPSDHWNICRFGRGDQNYQKVSRVFQRWAREFENMPETSEVYSSVLVMHSFR</sequence>
<dbReference type="InterPro" id="IPR029058">
    <property type="entry name" value="AB_hydrolase_fold"/>
</dbReference>
<dbReference type="EMBL" id="JAGPYM010000026">
    <property type="protein sequence ID" value="KAH6880446.1"/>
    <property type="molecule type" value="Genomic_DNA"/>
</dbReference>
<keyword evidence="4" id="KW-0256">Endoplasmic reticulum</keyword>
<dbReference type="PANTHER" id="PTHR48182">
    <property type="entry name" value="PROTEIN SERAC1"/>
    <property type="match status" value="1"/>
</dbReference>
<comment type="subcellular location">
    <subcellularLocation>
        <location evidence="2">Endoplasmic reticulum</location>
    </subcellularLocation>
    <subcellularLocation>
        <location evidence="3">Membrane</location>
    </subcellularLocation>
    <subcellularLocation>
        <location evidence="1">Mitochondrion</location>
    </subcellularLocation>
</comment>
<dbReference type="GO" id="GO:0005783">
    <property type="term" value="C:endoplasmic reticulum"/>
    <property type="evidence" value="ECO:0007669"/>
    <property type="project" value="UniProtKB-SubCell"/>
</dbReference>